<proteinExistence type="predicted"/>
<dbReference type="Gene3D" id="2.20.25.240">
    <property type="match status" value="1"/>
</dbReference>
<keyword evidence="6" id="KW-1185">Reference proteome</keyword>
<keyword evidence="1" id="KW-0479">Metal-binding</keyword>
<dbReference type="OrthoDB" id="7614088at2759"/>
<dbReference type="InterPro" id="IPR027417">
    <property type="entry name" value="P-loop_NTPase"/>
</dbReference>
<organism evidence="5 6">
    <name type="scientific">Brachionus calyciflorus</name>
    <dbReference type="NCBI Taxonomy" id="104777"/>
    <lineage>
        <taxon>Eukaryota</taxon>
        <taxon>Metazoa</taxon>
        <taxon>Spiralia</taxon>
        <taxon>Gnathifera</taxon>
        <taxon>Rotifera</taxon>
        <taxon>Eurotatoria</taxon>
        <taxon>Monogononta</taxon>
        <taxon>Pseudotrocha</taxon>
        <taxon>Ploima</taxon>
        <taxon>Brachionidae</taxon>
        <taxon>Brachionus</taxon>
    </lineage>
</organism>
<evidence type="ECO:0000256" key="1">
    <source>
        <dbReference type="ARBA" id="ARBA00022723"/>
    </source>
</evidence>
<keyword evidence="3" id="KW-0862">Zinc</keyword>
<evidence type="ECO:0000259" key="4">
    <source>
        <dbReference type="Pfam" id="PF04500"/>
    </source>
</evidence>
<dbReference type="AlphaFoldDB" id="A0A814DD84"/>
<evidence type="ECO:0000256" key="3">
    <source>
        <dbReference type="ARBA" id="ARBA00022833"/>
    </source>
</evidence>
<dbReference type="InterPro" id="IPR007588">
    <property type="entry name" value="Znf_FLYWCH"/>
</dbReference>
<feature type="non-terminal residue" evidence="5">
    <location>
        <position position="1"/>
    </location>
</feature>
<accession>A0A814DD84</accession>
<dbReference type="Proteomes" id="UP000663879">
    <property type="component" value="Unassembled WGS sequence"/>
</dbReference>
<evidence type="ECO:0000313" key="5">
    <source>
        <dbReference type="EMBL" id="CAF0952614.1"/>
    </source>
</evidence>
<gene>
    <name evidence="5" type="ORF">OXX778_LOCUS14026</name>
</gene>
<reference evidence="5" key="1">
    <citation type="submission" date="2021-02" db="EMBL/GenBank/DDBJ databases">
        <authorList>
            <person name="Nowell W R."/>
        </authorList>
    </citation>
    <scope>NUCLEOTIDE SEQUENCE</scope>
    <source>
        <strain evidence="5">Ploen Becks lab</strain>
    </source>
</reference>
<evidence type="ECO:0000256" key="2">
    <source>
        <dbReference type="ARBA" id="ARBA00022771"/>
    </source>
</evidence>
<sequence>MSEYELVPTSKVKQFLFYQDQFYYKLKPVDKNGITIWRCRLYYDADVRCKILLRSNENGEVVSISGVHQHFDKDVKPAEAIIKNAVQRKDKRKCRSMLNNGGVHVIQTFFSDDPSEEIQIMGRTARQGETKYY</sequence>
<protein>
    <recommendedName>
        <fullName evidence="4">FLYWCH-type domain-containing protein</fullName>
    </recommendedName>
</protein>
<name>A0A814DD84_9BILA</name>
<dbReference type="SUPFAM" id="SSF52540">
    <property type="entry name" value="P-loop containing nucleoside triphosphate hydrolases"/>
    <property type="match status" value="1"/>
</dbReference>
<dbReference type="GO" id="GO:0008270">
    <property type="term" value="F:zinc ion binding"/>
    <property type="evidence" value="ECO:0007669"/>
    <property type="project" value="UniProtKB-KW"/>
</dbReference>
<evidence type="ECO:0000313" key="6">
    <source>
        <dbReference type="Proteomes" id="UP000663879"/>
    </source>
</evidence>
<keyword evidence="2" id="KW-0863">Zinc-finger</keyword>
<feature type="domain" description="FLYWCH-type" evidence="4">
    <location>
        <begin position="7"/>
        <end position="70"/>
    </location>
</feature>
<comment type="caution">
    <text evidence="5">The sequence shown here is derived from an EMBL/GenBank/DDBJ whole genome shotgun (WGS) entry which is preliminary data.</text>
</comment>
<dbReference type="EMBL" id="CAJNOC010002810">
    <property type="protein sequence ID" value="CAF0952614.1"/>
    <property type="molecule type" value="Genomic_DNA"/>
</dbReference>
<dbReference type="Pfam" id="PF04500">
    <property type="entry name" value="FLYWCH"/>
    <property type="match status" value="1"/>
</dbReference>
<dbReference type="Gene3D" id="3.40.50.300">
    <property type="entry name" value="P-loop containing nucleotide triphosphate hydrolases"/>
    <property type="match status" value="1"/>
</dbReference>